<gene>
    <name evidence="3" type="ORF">J5Y06_05835</name>
</gene>
<name>A0A8J7R0Y0_9HYPH</name>
<evidence type="ECO:0000313" key="3">
    <source>
        <dbReference type="EMBL" id="MBP0438160.1"/>
    </source>
</evidence>
<dbReference type="Proteomes" id="UP000666240">
    <property type="component" value="Unassembled WGS sequence"/>
</dbReference>
<feature type="region of interest" description="Disordered" evidence="1">
    <location>
        <begin position="46"/>
        <end position="69"/>
    </location>
</feature>
<dbReference type="AlphaFoldDB" id="A0A8J7R0Y0"/>
<dbReference type="RefSeq" id="WP_209334083.1">
    <property type="nucleotide sequence ID" value="NZ_JAGIYY010000001.1"/>
</dbReference>
<proteinExistence type="predicted"/>
<evidence type="ECO:0000313" key="4">
    <source>
        <dbReference type="Proteomes" id="UP000666240"/>
    </source>
</evidence>
<keyword evidence="2" id="KW-1133">Transmembrane helix</keyword>
<protein>
    <submittedName>
        <fullName evidence="3">Uncharacterized protein</fullName>
    </submittedName>
</protein>
<evidence type="ECO:0000256" key="2">
    <source>
        <dbReference type="SAM" id="Phobius"/>
    </source>
</evidence>
<reference evidence="3" key="1">
    <citation type="submission" date="2021-03" db="EMBL/GenBank/DDBJ databases">
        <title>Genome sequencing and assembly of Tianweitania sediminis.</title>
        <authorList>
            <person name="Chhetri G."/>
        </authorList>
    </citation>
    <scope>NUCLEOTIDE SEQUENCE</scope>
    <source>
        <strain evidence="3">Z8</strain>
    </source>
</reference>
<sequence length="69" mass="7438">MEKKVQPEKARQGKLGRPVLLVLVCALVLLAIAWFIAEQYGQAIDDSTMNNGAEPTTQTEPAGNADVIN</sequence>
<accession>A0A8J7R0Y0</accession>
<keyword evidence="2" id="KW-0472">Membrane</keyword>
<evidence type="ECO:0000256" key="1">
    <source>
        <dbReference type="SAM" id="MobiDB-lite"/>
    </source>
</evidence>
<organism evidence="3 4">
    <name type="scientific">Tianweitania sediminis</name>
    <dbReference type="NCBI Taxonomy" id="1502156"/>
    <lineage>
        <taxon>Bacteria</taxon>
        <taxon>Pseudomonadati</taxon>
        <taxon>Pseudomonadota</taxon>
        <taxon>Alphaproteobacteria</taxon>
        <taxon>Hyphomicrobiales</taxon>
        <taxon>Phyllobacteriaceae</taxon>
        <taxon>Tianweitania</taxon>
    </lineage>
</organism>
<keyword evidence="4" id="KW-1185">Reference proteome</keyword>
<feature type="compositionally biased region" description="Polar residues" evidence="1">
    <location>
        <begin position="46"/>
        <end position="61"/>
    </location>
</feature>
<keyword evidence="2" id="KW-0812">Transmembrane</keyword>
<feature type="transmembrane region" description="Helical" evidence="2">
    <location>
        <begin position="20"/>
        <end position="37"/>
    </location>
</feature>
<dbReference type="EMBL" id="JAGIYY010000001">
    <property type="protein sequence ID" value="MBP0438160.1"/>
    <property type="molecule type" value="Genomic_DNA"/>
</dbReference>
<comment type="caution">
    <text evidence="3">The sequence shown here is derived from an EMBL/GenBank/DDBJ whole genome shotgun (WGS) entry which is preliminary data.</text>
</comment>